<dbReference type="NCBIfam" id="TIGR01096">
    <property type="entry name" value="3A0103s03R"/>
    <property type="match status" value="1"/>
</dbReference>
<evidence type="ECO:0000256" key="3">
    <source>
        <dbReference type="ARBA" id="ARBA00022448"/>
    </source>
</evidence>
<evidence type="ECO:0000256" key="6">
    <source>
        <dbReference type="RuleBase" id="RU003744"/>
    </source>
</evidence>
<dbReference type="RefSeq" id="WP_108947706.1">
    <property type="nucleotide sequence ID" value="NZ_CP022187.1"/>
</dbReference>
<feature type="domain" description="Solute-binding protein family 3/N-terminal" evidence="8">
    <location>
        <begin position="24"/>
        <end position="258"/>
    </location>
</feature>
<feature type="domain" description="Ionotropic glutamate receptor C-terminal" evidence="9">
    <location>
        <begin position="24"/>
        <end position="257"/>
    </location>
</feature>
<dbReference type="InterPro" id="IPR005768">
    <property type="entry name" value="Lys_Arg_Orn-bd"/>
</dbReference>
<dbReference type="GO" id="GO:0016020">
    <property type="term" value="C:membrane"/>
    <property type="evidence" value="ECO:0007669"/>
    <property type="project" value="InterPro"/>
</dbReference>
<dbReference type="PROSITE" id="PS01039">
    <property type="entry name" value="SBP_BACTERIAL_3"/>
    <property type="match status" value="1"/>
</dbReference>
<dbReference type="InterPro" id="IPR001320">
    <property type="entry name" value="Iontro_rcpt_C"/>
</dbReference>
<accession>A0A2U8GKR5</accession>
<keyword evidence="3" id="KW-0813">Transport</keyword>
<dbReference type="AlphaFoldDB" id="A0A2U8GKR5"/>
<evidence type="ECO:0000256" key="4">
    <source>
        <dbReference type="ARBA" id="ARBA00022729"/>
    </source>
</evidence>
<dbReference type="EMBL" id="CP022187">
    <property type="protein sequence ID" value="AWI73998.1"/>
    <property type="molecule type" value="Genomic_DNA"/>
</dbReference>
<sequence length="262" mass="28924">MKRSLLLAALLLASHTVMAKDWDQIRFATEGAYPPFNTTAPDGSVQGFDVDIANALCAEMKAKCTWVKQEWDGMIPALMSRKFDAISASMSITEERKKKVDFTDKYYATPLALVAKKGSALKPELDSLKGKRIGVQRGTVADNFAGRFWADHGVDLVRYAKQEEVYLDLGAGRIDATWVDALEADGGFLTKPAGAEYDFAGSQVFGRNAEEKAVIGEGVGIAIRKRDTELRDKLNTALKAIRANGTYDEIRKKYFPHDIYGE</sequence>
<evidence type="ECO:0000313" key="11">
    <source>
        <dbReference type="Proteomes" id="UP000244930"/>
    </source>
</evidence>
<dbReference type="PANTHER" id="PTHR35936:SF17">
    <property type="entry name" value="ARGININE-BINDING EXTRACELLULAR PROTEIN ARTP"/>
    <property type="match status" value="1"/>
</dbReference>
<protein>
    <submittedName>
        <fullName evidence="10">ABC transporter substrate-binding protein</fullName>
    </submittedName>
</protein>
<dbReference type="KEGG" id="acom:CEW83_01145"/>
<comment type="similarity">
    <text evidence="2 6">Belongs to the bacterial solute-binding protein 3 family.</text>
</comment>
<dbReference type="GO" id="GO:0030288">
    <property type="term" value="C:outer membrane-bounded periplasmic space"/>
    <property type="evidence" value="ECO:0007669"/>
    <property type="project" value="InterPro"/>
</dbReference>
<evidence type="ECO:0000256" key="2">
    <source>
        <dbReference type="ARBA" id="ARBA00010333"/>
    </source>
</evidence>
<name>A0A2U8GKR5_9RHOO</name>
<evidence type="ECO:0000313" key="10">
    <source>
        <dbReference type="EMBL" id="AWI73998.1"/>
    </source>
</evidence>
<feature type="signal peptide" evidence="7">
    <location>
        <begin position="1"/>
        <end position="19"/>
    </location>
</feature>
<dbReference type="Pfam" id="PF00497">
    <property type="entry name" value="SBP_bac_3"/>
    <property type="match status" value="1"/>
</dbReference>
<dbReference type="InterPro" id="IPR001638">
    <property type="entry name" value="Solute-binding_3/MltF_N"/>
</dbReference>
<proteinExistence type="inferred from homology"/>
<organism evidence="10 11">
    <name type="scientific">Parazoarcus communis</name>
    <dbReference type="NCBI Taxonomy" id="41977"/>
    <lineage>
        <taxon>Bacteria</taxon>
        <taxon>Pseudomonadati</taxon>
        <taxon>Pseudomonadota</taxon>
        <taxon>Betaproteobacteria</taxon>
        <taxon>Rhodocyclales</taxon>
        <taxon>Zoogloeaceae</taxon>
        <taxon>Parazoarcus</taxon>
    </lineage>
</organism>
<dbReference type="SMART" id="SM00079">
    <property type="entry name" value="PBPe"/>
    <property type="match status" value="1"/>
</dbReference>
<evidence type="ECO:0000259" key="8">
    <source>
        <dbReference type="SMART" id="SM00062"/>
    </source>
</evidence>
<evidence type="ECO:0000259" key="9">
    <source>
        <dbReference type="SMART" id="SM00079"/>
    </source>
</evidence>
<dbReference type="InterPro" id="IPR018313">
    <property type="entry name" value="SBP_3_CS"/>
</dbReference>
<dbReference type="Gene3D" id="3.40.190.10">
    <property type="entry name" value="Periplasmic binding protein-like II"/>
    <property type="match status" value="2"/>
</dbReference>
<dbReference type="GO" id="GO:0015276">
    <property type="term" value="F:ligand-gated monoatomic ion channel activity"/>
    <property type="evidence" value="ECO:0007669"/>
    <property type="project" value="InterPro"/>
</dbReference>
<keyword evidence="11" id="KW-1185">Reference proteome</keyword>
<dbReference type="CDD" id="cd13703">
    <property type="entry name" value="PBP2_HisJ_LAO"/>
    <property type="match status" value="1"/>
</dbReference>
<comment type="subcellular location">
    <subcellularLocation>
        <location evidence="1">Periplasm</location>
    </subcellularLocation>
</comment>
<dbReference type="SMART" id="SM00062">
    <property type="entry name" value="PBPb"/>
    <property type="match status" value="1"/>
</dbReference>
<evidence type="ECO:0000256" key="1">
    <source>
        <dbReference type="ARBA" id="ARBA00004418"/>
    </source>
</evidence>
<keyword evidence="4 7" id="KW-0732">Signal</keyword>
<evidence type="ECO:0000256" key="7">
    <source>
        <dbReference type="SAM" id="SignalP"/>
    </source>
</evidence>
<evidence type="ECO:0000256" key="5">
    <source>
        <dbReference type="ARBA" id="ARBA00022764"/>
    </source>
</evidence>
<gene>
    <name evidence="10" type="ORF">CEW83_01145</name>
</gene>
<dbReference type="SUPFAM" id="SSF53850">
    <property type="entry name" value="Periplasmic binding protein-like II"/>
    <property type="match status" value="1"/>
</dbReference>
<keyword evidence="5" id="KW-0574">Periplasm</keyword>
<dbReference type="PANTHER" id="PTHR35936">
    <property type="entry name" value="MEMBRANE-BOUND LYTIC MUREIN TRANSGLYCOSYLASE F"/>
    <property type="match status" value="1"/>
</dbReference>
<reference evidence="10 11" key="1">
    <citation type="submission" date="2017-06" db="EMBL/GenBank/DDBJ databases">
        <title>Azoarcus.</title>
        <authorList>
            <person name="Woo J.-H."/>
            <person name="Kim H.-S."/>
        </authorList>
    </citation>
    <scope>NUCLEOTIDE SEQUENCE [LARGE SCALE GENOMIC DNA]</scope>
    <source>
        <strain evidence="10 11">TSPY31</strain>
    </source>
</reference>
<feature type="chain" id="PRO_5016138980" evidence="7">
    <location>
        <begin position="20"/>
        <end position="262"/>
    </location>
</feature>
<dbReference type="Proteomes" id="UP000244930">
    <property type="component" value="Chromosome"/>
</dbReference>